<feature type="compositionally biased region" description="Low complexity" evidence="2">
    <location>
        <begin position="1"/>
        <end position="17"/>
    </location>
</feature>
<gene>
    <name evidence="3" type="ORF">OXD698_LOCUS50976</name>
</gene>
<dbReference type="AlphaFoldDB" id="A0A820NSC3"/>
<accession>A0A820NSC3</accession>
<feature type="repeat" description="ANK" evidence="1">
    <location>
        <begin position="151"/>
        <end position="182"/>
    </location>
</feature>
<comment type="caution">
    <text evidence="3">The sequence shown here is derived from an EMBL/GenBank/DDBJ whole genome shotgun (WGS) entry which is preliminary data.</text>
</comment>
<dbReference type="InterPro" id="IPR002110">
    <property type="entry name" value="Ankyrin_rpt"/>
</dbReference>
<feature type="region of interest" description="Disordered" evidence="2">
    <location>
        <begin position="34"/>
        <end position="66"/>
    </location>
</feature>
<evidence type="ECO:0000256" key="2">
    <source>
        <dbReference type="SAM" id="MobiDB-lite"/>
    </source>
</evidence>
<evidence type="ECO:0000313" key="3">
    <source>
        <dbReference type="EMBL" id="CAF4392273.1"/>
    </source>
</evidence>
<protein>
    <submittedName>
        <fullName evidence="3">Uncharacterized protein</fullName>
    </submittedName>
</protein>
<reference evidence="3" key="1">
    <citation type="submission" date="2021-02" db="EMBL/GenBank/DDBJ databases">
        <authorList>
            <person name="Nowell W R."/>
        </authorList>
    </citation>
    <scope>NUCLEOTIDE SEQUENCE</scope>
</reference>
<dbReference type="PROSITE" id="PS50088">
    <property type="entry name" value="ANK_REPEAT"/>
    <property type="match status" value="1"/>
</dbReference>
<dbReference type="InterPro" id="IPR036770">
    <property type="entry name" value="Ankyrin_rpt-contain_sf"/>
</dbReference>
<proteinExistence type="predicted"/>
<keyword evidence="1" id="KW-0040">ANK repeat</keyword>
<sequence>PSNNENNNNNAPATNQNLLPPELQITITDNPLVTTTITAPDGSSHSSIQSAGLGNNDDDDSNKTNRRDTATSQLISNLIVPSPRNTHSLLAKLTDAKKTLFGRATTPDPAFSSAEANKALLSYILSEPFPQLDVIQGHEREGAQLNAVTEEGNTAIHLLARAEQHSQESLNIVEYFIKKGCD</sequence>
<dbReference type="Proteomes" id="UP000663844">
    <property type="component" value="Unassembled WGS sequence"/>
</dbReference>
<feature type="non-terminal residue" evidence="3">
    <location>
        <position position="182"/>
    </location>
</feature>
<dbReference type="Gene3D" id="1.25.40.20">
    <property type="entry name" value="Ankyrin repeat-containing domain"/>
    <property type="match status" value="1"/>
</dbReference>
<feature type="region of interest" description="Disordered" evidence="2">
    <location>
        <begin position="1"/>
        <end position="22"/>
    </location>
</feature>
<feature type="non-terminal residue" evidence="3">
    <location>
        <position position="1"/>
    </location>
</feature>
<feature type="compositionally biased region" description="Polar residues" evidence="2">
    <location>
        <begin position="34"/>
        <end position="53"/>
    </location>
</feature>
<name>A0A820NSC3_9BILA</name>
<evidence type="ECO:0000313" key="4">
    <source>
        <dbReference type="Proteomes" id="UP000663844"/>
    </source>
</evidence>
<evidence type="ECO:0000256" key="1">
    <source>
        <dbReference type="PROSITE-ProRule" id="PRU00023"/>
    </source>
</evidence>
<dbReference type="EMBL" id="CAJOAZ010025335">
    <property type="protein sequence ID" value="CAF4392273.1"/>
    <property type="molecule type" value="Genomic_DNA"/>
</dbReference>
<organism evidence="3 4">
    <name type="scientific">Adineta steineri</name>
    <dbReference type="NCBI Taxonomy" id="433720"/>
    <lineage>
        <taxon>Eukaryota</taxon>
        <taxon>Metazoa</taxon>
        <taxon>Spiralia</taxon>
        <taxon>Gnathifera</taxon>
        <taxon>Rotifera</taxon>
        <taxon>Eurotatoria</taxon>
        <taxon>Bdelloidea</taxon>
        <taxon>Adinetida</taxon>
        <taxon>Adinetidae</taxon>
        <taxon>Adineta</taxon>
    </lineage>
</organism>